<dbReference type="AlphaFoldDB" id="A0A6M2UJ40"/>
<dbReference type="EC" id="7.1.1.2" evidence="9"/>
<evidence type="ECO:0000256" key="6">
    <source>
        <dbReference type="ARBA" id="ARBA00022989"/>
    </source>
</evidence>
<keyword evidence="6 10" id="KW-1133">Transmembrane helix</keyword>
<evidence type="ECO:0000256" key="3">
    <source>
        <dbReference type="ARBA" id="ARBA00021009"/>
    </source>
</evidence>
<geneLocation type="mitochondrion" evidence="11"/>
<name>A0A6M2UJ40_9BILA</name>
<feature type="transmembrane region" description="Helical" evidence="10">
    <location>
        <begin position="276"/>
        <end position="294"/>
    </location>
</feature>
<keyword evidence="7 10" id="KW-0472">Membrane</keyword>
<dbReference type="PANTHER" id="PTHR11432:SF3">
    <property type="entry name" value="NADH-UBIQUINONE OXIDOREDUCTASE CHAIN 1"/>
    <property type="match status" value="1"/>
</dbReference>
<evidence type="ECO:0000313" key="11">
    <source>
        <dbReference type="EMBL" id="QCL17193.1"/>
    </source>
</evidence>
<feature type="transmembrane region" description="Helical" evidence="10">
    <location>
        <begin position="168"/>
        <end position="190"/>
    </location>
</feature>
<evidence type="ECO:0000256" key="10">
    <source>
        <dbReference type="SAM" id="Phobius"/>
    </source>
</evidence>
<comment type="similarity">
    <text evidence="2 8">Belongs to the complex I subunit 1 family.</text>
</comment>
<protein>
    <recommendedName>
        <fullName evidence="3 9">NADH-ubiquinone oxidoreductase chain 1</fullName>
        <ecNumber evidence="9">7.1.1.2</ecNumber>
    </recommendedName>
</protein>
<evidence type="ECO:0000256" key="5">
    <source>
        <dbReference type="ARBA" id="ARBA00022692"/>
    </source>
</evidence>
<dbReference type="GO" id="GO:0005743">
    <property type="term" value="C:mitochondrial inner membrane"/>
    <property type="evidence" value="ECO:0007669"/>
    <property type="project" value="UniProtKB-SubCell"/>
</dbReference>
<feature type="transmembrane region" description="Helical" evidence="10">
    <location>
        <begin position="219"/>
        <end position="241"/>
    </location>
</feature>
<comment type="subcellular location">
    <subcellularLocation>
        <location evidence="1">Membrane</location>
        <topology evidence="1">Multi-pass membrane protein</topology>
    </subcellularLocation>
    <subcellularLocation>
        <location evidence="8">Mitochondrion inner membrane</location>
        <topology evidence="8">Multi-pass membrane protein</topology>
    </subcellularLocation>
</comment>
<feature type="transmembrane region" description="Helical" evidence="10">
    <location>
        <begin position="6"/>
        <end position="27"/>
    </location>
</feature>
<keyword evidence="9" id="KW-0830">Ubiquinone</keyword>
<evidence type="ECO:0000256" key="4">
    <source>
        <dbReference type="ARBA" id="ARBA00022448"/>
    </source>
</evidence>
<dbReference type="PANTHER" id="PTHR11432">
    <property type="entry name" value="NADH DEHYDROGENASE SUBUNIT 1"/>
    <property type="match status" value="1"/>
</dbReference>
<dbReference type="GO" id="GO:0009060">
    <property type="term" value="P:aerobic respiration"/>
    <property type="evidence" value="ECO:0007669"/>
    <property type="project" value="TreeGrafter"/>
</dbReference>
<feature type="transmembrane region" description="Helical" evidence="10">
    <location>
        <begin position="64"/>
        <end position="86"/>
    </location>
</feature>
<reference evidence="11" key="1">
    <citation type="submission" date="2018-07" db="EMBL/GenBank/DDBJ databases">
        <title>Capillaria sp. from a cat in New South Wales, Australia.</title>
        <authorList>
            <person name="Slapeta J."/>
        </authorList>
    </citation>
    <scope>NUCLEOTIDE SEQUENCE</scope>
    <source>
        <strain evidence="11">Cat-2018</strain>
    </source>
</reference>
<evidence type="ECO:0000256" key="8">
    <source>
        <dbReference type="RuleBase" id="RU000471"/>
    </source>
</evidence>
<gene>
    <name evidence="11" type="primary">nad1</name>
</gene>
<dbReference type="Pfam" id="PF00146">
    <property type="entry name" value="NADHdh"/>
    <property type="match status" value="1"/>
</dbReference>
<keyword evidence="9 11" id="KW-0496">Mitochondrion</keyword>
<evidence type="ECO:0000256" key="2">
    <source>
        <dbReference type="ARBA" id="ARBA00010535"/>
    </source>
</evidence>
<keyword evidence="4" id="KW-0813">Transport</keyword>
<dbReference type="GO" id="GO:0003954">
    <property type="term" value="F:NADH dehydrogenase activity"/>
    <property type="evidence" value="ECO:0007669"/>
    <property type="project" value="TreeGrafter"/>
</dbReference>
<dbReference type="InterPro" id="IPR001694">
    <property type="entry name" value="NADH_UbQ_OxRdtase_su1/FPO"/>
</dbReference>
<keyword evidence="5 8" id="KW-0812">Transmembrane</keyword>
<keyword evidence="8" id="KW-0520">NAD</keyword>
<comment type="catalytic activity">
    <reaction evidence="9">
        <text>a ubiquinone + NADH + 5 H(+)(in) = a ubiquinol + NAD(+) + 4 H(+)(out)</text>
        <dbReference type="Rhea" id="RHEA:29091"/>
        <dbReference type="Rhea" id="RHEA-COMP:9565"/>
        <dbReference type="Rhea" id="RHEA-COMP:9566"/>
        <dbReference type="ChEBI" id="CHEBI:15378"/>
        <dbReference type="ChEBI" id="CHEBI:16389"/>
        <dbReference type="ChEBI" id="CHEBI:17976"/>
        <dbReference type="ChEBI" id="CHEBI:57540"/>
        <dbReference type="ChEBI" id="CHEBI:57945"/>
        <dbReference type="EC" id="7.1.1.2"/>
    </reaction>
</comment>
<accession>A0A6M2UJ40</accession>
<evidence type="ECO:0000256" key="1">
    <source>
        <dbReference type="ARBA" id="ARBA00004141"/>
    </source>
</evidence>
<dbReference type="EMBL" id="MH665363">
    <property type="protein sequence ID" value="QCL17193.1"/>
    <property type="molecule type" value="Genomic_DNA"/>
</dbReference>
<feature type="transmembrane region" description="Helical" evidence="10">
    <location>
        <begin position="98"/>
        <end position="118"/>
    </location>
</feature>
<sequence length="297" mass="34124">MWVIQLFILLLSVLMAVAFVTLLERAYMGVSQRRRGPNKVSFWGLFQPVLDGLKLMLKSLDKSFYLNMFLFSAVPSINLLVFLFFWTGLPYIFKFFDFYLNSLFVVVLLGMLSFGLLLSGWASNSKYALYGSLRSMVQTMSYEICLSLILLMILNLKDSFSFSVVWKGFLSLEFLYSSLIFIPVIMMILAECGRTPFDLLEAEGELVSGFNVEYGSVEFAFLFMAEYGMIITLSVLFSILLTSQIKASASILIMSAVLYTRYTLPRMRYDYLMSLMWKFLLPVTILLWVMSFNVKVL</sequence>
<evidence type="ECO:0000256" key="7">
    <source>
        <dbReference type="ARBA" id="ARBA00023136"/>
    </source>
</evidence>
<proteinExistence type="inferred from homology"/>
<evidence type="ECO:0000256" key="9">
    <source>
        <dbReference type="RuleBase" id="RU000473"/>
    </source>
</evidence>
<dbReference type="GO" id="GO:0008137">
    <property type="term" value="F:NADH dehydrogenase (ubiquinone) activity"/>
    <property type="evidence" value="ECO:0007669"/>
    <property type="project" value="UniProtKB-EC"/>
</dbReference>
<feature type="transmembrane region" description="Helical" evidence="10">
    <location>
        <begin position="139"/>
        <end position="156"/>
    </location>
</feature>
<organism evidence="11">
    <name type="scientific">Capillaria sp. cat-2018</name>
    <dbReference type="NCBI Taxonomy" id="2488633"/>
    <lineage>
        <taxon>Eukaryota</taxon>
        <taxon>Metazoa</taxon>
        <taxon>Ecdysozoa</taxon>
        <taxon>Nematoda</taxon>
        <taxon>Enoplea</taxon>
        <taxon>Dorylaimia</taxon>
        <taxon>Trichinellida</taxon>
        <taxon>Capillariidae</taxon>
        <taxon>Capillaria</taxon>
    </lineage>
</organism>